<dbReference type="Proteomes" id="UP001157418">
    <property type="component" value="Unassembled WGS sequence"/>
</dbReference>
<dbReference type="EMBL" id="CAKMRJ010003334">
    <property type="protein sequence ID" value="CAH1430022.1"/>
    <property type="molecule type" value="Genomic_DNA"/>
</dbReference>
<protein>
    <submittedName>
        <fullName evidence="1">Uncharacterized protein</fullName>
    </submittedName>
</protein>
<reference evidence="1 2" key="1">
    <citation type="submission" date="2022-01" db="EMBL/GenBank/DDBJ databases">
        <authorList>
            <person name="Xiong W."/>
            <person name="Schranz E."/>
        </authorList>
    </citation>
    <scope>NUCLEOTIDE SEQUENCE [LARGE SCALE GENOMIC DNA]</scope>
</reference>
<proteinExistence type="predicted"/>
<name>A0AAU9MW30_9ASTR</name>
<evidence type="ECO:0000313" key="1">
    <source>
        <dbReference type="EMBL" id="CAH1430022.1"/>
    </source>
</evidence>
<sequence length="128" mass="13823">MDTNVNKGEGVSNFEARGTTSVATSSVLFFLISSSTIETTLIDTSTTLPSFHTPIPTSLPASTVSPTYTNIMNKPITSLLSSQSTEGEKIIPEEDHVDVDDDVMVSFAEIQFDPEEDNIPNHILMSGK</sequence>
<organism evidence="1 2">
    <name type="scientific">Lactuca virosa</name>
    <dbReference type="NCBI Taxonomy" id="75947"/>
    <lineage>
        <taxon>Eukaryota</taxon>
        <taxon>Viridiplantae</taxon>
        <taxon>Streptophyta</taxon>
        <taxon>Embryophyta</taxon>
        <taxon>Tracheophyta</taxon>
        <taxon>Spermatophyta</taxon>
        <taxon>Magnoliopsida</taxon>
        <taxon>eudicotyledons</taxon>
        <taxon>Gunneridae</taxon>
        <taxon>Pentapetalae</taxon>
        <taxon>asterids</taxon>
        <taxon>campanulids</taxon>
        <taxon>Asterales</taxon>
        <taxon>Asteraceae</taxon>
        <taxon>Cichorioideae</taxon>
        <taxon>Cichorieae</taxon>
        <taxon>Lactucinae</taxon>
        <taxon>Lactuca</taxon>
    </lineage>
</organism>
<comment type="caution">
    <text evidence="1">The sequence shown here is derived from an EMBL/GenBank/DDBJ whole genome shotgun (WGS) entry which is preliminary data.</text>
</comment>
<keyword evidence="2" id="KW-1185">Reference proteome</keyword>
<evidence type="ECO:0000313" key="2">
    <source>
        <dbReference type="Proteomes" id="UP001157418"/>
    </source>
</evidence>
<dbReference type="AlphaFoldDB" id="A0AAU9MW30"/>
<accession>A0AAU9MW30</accession>
<gene>
    <name evidence="1" type="ORF">LVIROSA_LOCUS16838</name>
</gene>